<feature type="non-terminal residue" evidence="1">
    <location>
        <position position="89"/>
    </location>
</feature>
<reference evidence="1 2" key="1">
    <citation type="journal article" date="2022" name="Gigascience">
        <title>A chromosome-level genome assembly and annotation of the desert horned lizard, Phrynosoma platyrhinos, provides insight into chromosomal rearrangements among reptiles.</title>
        <authorList>
            <person name="Koochekian N."/>
            <person name="Ascanio A."/>
            <person name="Farleigh K."/>
            <person name="Card D.C."/>
            <person name="Schield D.R."/>
            <person name="Castoe T.A."/>
            <person name="Jezkova T."/>
        </authorList>
    </citation>
    <scope>NUCLEOTIDE SEQUENCE [LARGE SCALE GENOMIC DNA]</scope>
    <source>
        <strain evidence="1">NK-2021</strain>
    </source>
</reference>
<name>A0ABQ7TN58_PHRPL</name>
<proteinExistence type="predicted"/>
<accession>A0ABQ7TN58</accession>
<sequence>MGAPVKQDSFGPKLGKDPPLVQLLLGQGLFVVEMAGMEKCPSETKWMMLERDRASTSMGDRILTQPAALDSDALDAPSTRLNQVTFEEV</sequence>
<gene>
    <name evidence="1" type="ORF">JD844_013803</name>
</gene>
<dbReference type="Proteomes" id="UP000826234">
    <property type="component" value="Unassembled WGS sequence"/>
</dbReference>
<protein>
    <submittedName>
        <fullName evidence="1">Uncharacterized protein</fullName>
    </submittedName>
</protein>
<keyword evidence="2" id="KW-1185">Reference proteome</keyword>
<organism evidence="1 2">
    <name type="scientific">Phrynosoma platyrhinos</name>
    <name type="common">Desert horned lizard</name>
    <dbReference type="NCBI Taxonomy" id="52577"/>
    <lineage>
        <taxon>Eukaryota</taxon>
        <taxon>Metazoa</taxon>
        <taxon>Chordata</taxon>
        <taxon>Craniata</taxon>
        <taxon>Vertebrata</taxon>
        <taxon>Euteleostomi</taxon>
        <taxon>Lepidosauria</taxon>
        <taxon>Squamata</taxon>
        <taxon>Bifurcata</taxon>
        <taxon>Unidentata</taxon>
        <taxon>Episquamata</taxon>
        <taxon>Toxicofera</taxon>
        <taxon>Iguania</taxon>
        <taxon>Phrynosomatidae</taxon>
        <taxon>Phrynosomatinae</taxon>
        <taxon>Phrynosoma</taxon>
    </lineage>
</organism>
<evidence type="ECO:0000313" key="1">
    <source>
        <dbReference type="EMBL" id="KAH0630593.1"/>
    </source>
</evidence>
<evidence type="ECO:0000313" key="2">
    <source>
        <dbReference type="Proteomes" id="UP000826234"/>
    </source>
</evidence>
<dbReference type="EMBL" id="JAIPUX010000439">
    <property type="protein sequence ID" value="KAH0630593.1"/>
    <property type="molecule type" value="Genomic_DNA"/>
</dbReference>
<comment type="caution">
    <text evidence="1">The sequence shown here is derived from an EMBL/GenBank/DDBJ whole genome shotgun (WGS) entry which is preliminary data.</text>
</comment>